<dbReference type="EMBL" id="CP098502">
    <property type="protein sequence ID" value="UTI65744.1"/>
    <property type="molecule type" value="Genomic_DNA"/>
</dbReference>
<evidence type="ECO:0000256" key="1">
    <source>
        <dbReference type="SAM" id="SignalP"/>
    </source>
</evidence>
<feature type="chain" id="PRO_5046525654" description="DUF11 domain-containing protein" evidence="1">
    <location>
        <begin position="20"/>
        <end position="191"/>
    </location>
</feature>
<evidence type="ECO:0008006" key="4">
    <source>
        <dbReference type="Google" id="ProtNLM"/>
    </source>
</evidence>
<keyword evidence="3" id="KW-1185">Reference proteome</keyword>
<name>A0ABY5DXU5_9ACTN</name>
<keyword evidence="1" id="KW-0732">Signal</keyword>
<dbReference type="RefSeq" id="WP_254572423.1">
    <property type="nucleotide sequence ID" value="NZ_CP098502.1"/>
</dbReference>
<evidence type="ECO:0000313" key="2">
    <source>
        <dbReference type="EMBL" id="UTI65744.1"/>
    </source>
</evidence>
<proteinExistence type="predicted"/>
<sequence length="191" mass="19904">MRAKRGIAIVGLVPLAALAAGCGGGERQDKHEPSGNFAVEVTRASFPAKQTLAEPTKLSIQVKNTDSKPLPNVAVTVDSFSKATNEPGLADPNRPVWIVDQGPVGGDTAYVNTWALGTLAPGATRTFTWKVTAIQPGTQTVRYRISPGLTGKAKVADANKTSGSFTVAISRRPAQARVNPDTGAVIRSSGQ</sequence>
<organism evidence="2 3">
    <name type="scientific">Paraconexibacter antarcticus</name>
    <dbReference type="NCBI Taxonomy" id="2949664"/>
    <lineage>
        <taxon>Bacteria</taxon>
        <taxon>Bacillati</taxon>
        <taxon>Actinomycetota</taxon>
        <taxon>Thermoleophilia</taxon>
        <taxon>Solirubrobacterales</taxon>
        <taxon>Paraconexibacteraceae</taxon>
        <taxon>Paraconexibacter</taxon>
    </lineage>
</organism>
<protein>
    <recommendedName>
        <fullName evidence="4">DUF11 domain-containing protein</fullName>
    </recommendedName>
</protein>
<reference evidence="2 3" key="1">
    <citation type="submission" date="2022-06" db="EMBL/GenBank/DDBJ databases">
        <title>Paraconexibacter antarcticus.</title>
        <authorList>
            <person name="Kim C.S."/>
        </authorList>
    </citation>
    <scope>NUCLEOTIDE SEQUENCE [LARGE SCALE GENOMIC DNA]</scope>
    <source>
        <strain evidence="2 3">02-257</strain>
    </source>
</reference>
<feature type="signal peptide" evidence="1">
    <location>
        <begin position="1"/>
        <end position="19"/>
    </location>
</feature>
<dbReference type="InterPro" id="IPR013783">
    <property type="entry name" value="Ig-like_fold"/>
</dbReference>
<gene>
    <name evidence="2" type="ORF">NBH00_05900</name>
</gene>
<dbReference type="PROSITE" id="PS51257">
    <property type="entry name" value="PROKAR_LIPOPROTEIN"/>
    <property type="match status" value="1"/>
</dbReference>
<dbReference type="Gene3D" id="2.60.40.10">
    <property type="entry name" value="Immunoglobulins"/>
    <property type="match status" value="1"/>
</dbReference>
<accession>A0ABY5DXU5</accession>
<dbReference type="Proteomes" id="UP001056035">
    <property type="component" value="Chromosome"/>
</dbReference>
<evidence type="ECO:0000313" key="3">
    <source>
        <dbReference type="Proteomes" id="UP001056035"/>
    </source>
</evidence>